<evidence type="ECO:0000313" key="3">
    <source>
        <dbReference type="Proteomes" id="UP000594263"/>
    </source>
</evidence>
<dbReference type="EnsemblPlants" id="Kaladp0066s0042.1.v1.1">
    <property type="protein sequence ID" value="Kaladp0066s0042.1.v1.1"/>
    <property type="gene ID" value="Kaladp0066s0042.v1.1"/>
</dbReference>
<reference evidence="2" key="1">
    <citation type="submission" date="2021-01" db="UniProtKB">
        <authorList>
            <consortium name="EnsemblPlants"/>
        </authorList>
    </citation>
    <scope>IDENTIFICATION</scope>
</reference>
<keyword evidence="1" id="KW-1133">Transmembrane helix</keyword>
<keyword evidence="3" id="KW-1185">Reference proteome</keyword>
<accession>A0A7N0UFB0</accession>
<evidence type="ECO:0000256" key="1">
    <source>
        <dbReference type="SAM" id="Phobius"/>
    </source>
</evidence>
<evidence type="ECO:0000313" key="2">
    <source>
        <dbReference type="EnsemblPlants" id="Kaladp0066s0042.1.v1.1"/>
    </source>
</evidence>
<keyword evidence="1" id="KW-0472">Membrane</keyword>
<evidence type="ECO:0008006" key="4">
    <source>
        <dbReference type="Google" id="ProtNLM"/>
    </source>
</evidence>
<keyword evidence="1" id="KW-0812">Transmembrane</keyword>
<protein>
    <recommendedName>
        <fullName evidence="4">Protein S-acyltransferase</fullName>
    </recommendedName>
</protein>
<dbReference type="Gramene" id="Kaladp0066s0042.1.v1.1">
    <property type="protein sequence ID" value="Kaladp0066s0042.1.v1.1"/>
    <property type="gene ID" value="Kaladp0066s0042.v1.1"/>
</dbReference>
<dbReference type="OMA" id="FIIMHIS"/>
<dbReference type="AlphaFoldDB" id="A0A7N0UFB0"/>
<proteinExistence type="predicted"/>
<sequence>MSSCKAIVYGCNYLRHSVPASTCNNLYDESKFILKPVNYLLCKLVNSHLQFYTFLETTLVAASLLPRFLAFFSNILGDPGTLATTFLVFVLNLAFSLSLFGFLIMHLSLVARNTSTIEAFEKKTSPRWRYDLGRWKNFEQVFGTEKLYWFIPAYSLKDLALMPSLHGLDYPTKPDAVQEF</sequence>
<dbReference type="Proteomes" id="UP000594263">
    <property type="component" value="Unplaced"/>
</dbReference>
<organism evidence="2 3">
    <name type="scientific">Kalanchoe fedtschenkoi</name>
    <name type="common">Lavender scallops</name>
    <name type="synonym">South American air plant</name>
    <dbReference type="NCBI Taxonomy" id="63787"/>
    <lineage>
        <taxon>Eukaryota</taxon>
        <taxon>Viridiplantae</taxon>
        <taxon>Streptophyta</taxon>
        <taxon>Embryophyta</taxon>
        <taxon>Tracheophyta</taxon>
        <taxon>Spermatophyta</taxon>
        <taxon>Magnoliopsida</taxon>
        <taxon>eudicotyledons</taxon>
        <taxon>Gunneridae</taxon>
        <taxon>Pentapetalae</taxon>
        <taxon>Saxifragales</taxon>
        <taxon>Crassulaceae</taxon>
        <taxon>Kalanchoe</taxon>
    </lineage>
</organism>
<name>A0A7N0UFB0_KALFE</name>
<feature type="transmembrane region" description="Helical" evidence="1">
    <location>
        <begin position="82"/>
        <end position="105"/>
    </location>
</feature>
<feature type="transmembrane region" description="Helical" evidence="1">
    <location>
        <begin position="51"/>
        <end position="76"/>
    </location>
</feature>